<organism evidence="9 10">
    <name type="scientific">Fragilariopsis cylindrus CCMP1102</name>
    <dbReference type="NCBI Taxonomy" id="635003"/>
    <lineage>
        <taxon>Eukaryota</taxon>
        <taxon>Sar</taxon>
        <taxon>Stramenopiles</taxon>
        <taxon>Ochrophyta</taxon>
        <taxon>Bacillariophyta</taxon>
        <taxon>Bacillariophyceae</taxon>
        <taxon>Bacillariophycidae</taxon>
        <taxon>Bacillariales</taxon>
        <taxon>Bacillariaceae</taxon>
        <taxon>Fragilariopsis</taxon>
    </lineage>
</organism>
<comment type="cofactor">
    <cofactor evidence="1">
        <name>pyridoxal 5'-phosphate</name>
        <dbReference type="ChEBI" id="CHEBI:597326"/>
    </cofactor>
</comment>
<gene>
    <name evidence="9" type="ORF">FRACYDRAFT_166658</name>
</gene>
<feature type="domain" description="Tryptophan synthase beta chain-like PALP" evidence="8">
    <location>
        <begin position="70"/>
        <end position="412"/>
    </location>
</feature>
<reference evidence="9 10" key="1">
    <citation type="submission" date="2016-09" db="EMBL/GenBank/DDBJ databases">
        <title>Extensive genetic diversity and differential bi-allelic expression allows diatom success in the polar Southern Ocean.</title>
        <authorList>
            <consortium name="DOE Joint Genome Institute"/>
            <person name="Mock T."/>
            <person name="Otillar R.P."/>
            <person name="Strauss J."/>
            <person name="Dupont C."/>
            <person name="Frickenhaus S."/>
            <person name="Maumus F."/>
            <person name="Mcmullan M."/>
            <person name="Sanges R."/>
            <person name="Schmutz J."/>
            <person name="Toseland A."/>
            <person name="Valas R."/>
            <person name="Veluchamy A."/>
            <person name="Ward B.J."/>
            <person name="Allen A."/>
            <person name="Barry K."/>
            <person name="Falciatore A."/>
            <person name="Ferrante M."/>
            <person name="Fortunato A.E."/>
            <person name="Gloeckner G."/>
            <person name="Gruber A."/>
            <person name="Hipkin R."/>
            <person name="Janech M."/>
            <person name="Kroth P."/>
            <person name="Leese F."/>
            <person name="Lindquist E."/>
            <person name="Lyon B.R."/>
            <person name="Martin J."/>
            <person name="Mayer C."/>
            <person name="Parker M."/>
            <person name="Quesneville H."/>
            <person name="Raymond J."/>
            <person name="Uhlig C."/>
            <person name="Valentin K.U."/>
            <person name="Worden A.Z."/>
            <person name="Armbrust E.V."/>
            <person name="Bowler C."/>
            <person name="Green B."/>
            <person name="Moulton V."/>
            <person name="Van Oosterhout C."/>
            <person name="Grigoriev I."/>
        </authorList>
    </citation>
    <scope>NUCLEOTIDE SEQUENCE [LARGE SCALE GENOMIC DNA]</scope>
    <source>
        <strain evidence="9 10">CCMP1102</strain>
    </source>
</reference>
<evidence type="ECO:0000256" key="4">
    <source>
        <dbReference type="ARBA" id="ARBA00022679"/>
    </source>
</evidence>
<dbReference type="Gene3D" id="3.40.50.1100">
    <property type="match status" value="3"/>
</dbReference>
<dbReference type="InterPro" id="IPR036052">
    <property type="entry name" value="TrpB-like_PALP_sf"/>
</dbReference>
<keyword evidence="7" id="KW-0472">Membrane</keyword>
<evidence type="ECO:0000313" key="10">
    <source>
        <dbReference type="Proteomes" id="UP000095751"/>
    </source>
</evidence>
<dbReference type="AlphaFoldDB" id="A0A1E7FXE5"/>
<keyword evidence="10" id="KW-1185">Reference proteome</keyword>
<evidence type="ECO:0000256" key="2">
    <source>
        <dbReference type="ARBA" id="ARBA00007103"/>
    </source>
</evidence>
<comment type="similarity">
    <text evidence="2">Belongs to the cysteine synthase/cystathionine beta-synthase family.</text>
</comment>
<dbReference type="InParanoid" id="A0A1E7FXE5"/>
<dbReference type="FunFam" id="3.40.50.1100:FF:000016">
    <property type="entry name" value="Cysteine synthase A"/>
    <property type="match status" value="1"/>
</dbReference>
<keyword evidence="3" id="KW-0028">Amino-acid biosynthesis</keyword>
<dbReference type="EMBL" id="KV784353">
    <property type="protein sequence ID" value="OEU22832.1"/>
    <property type="molecule type" value="Genomic_DNA"/>
</dbReference>
<dbReference type="InterPro" id="IPR050214">
    <property type="entry name" value="Cys_Synth/Cystath_Beta-Synth"/>
</dbReference>
<dbReference type="GO" id="GO:0016740">
    <property type="term" value="F:transferase activity"/>
    <property type="evidence" value="ECO:0007669"/>
    <property type="project" value="UniProtKB-KW"/>
</dbReference>
<evidence type="ECO:0000259" key="8">
    <source>
        <dbReference type="Pfam" id="PF00291"/>
    </source>
</evidence>
<dbReference type="PANTHER" id="PTHR10314">
    <property type="entry name" value="CYSTATHIONINE BETA-SYNTHASE"/>
    <property type="match status" value="1"/>
</dbReference>
<evidence type="ECO:0000256" key="5">
    <source>
        <dbReference type="ARBA" id="ARBA00022898"/>
    </source>
</evidence>
<accession>A0A1E7FXE5</accession>
<dbReference type="InterPro" id="IPR001926">
    <property type="entry name" value="TrpB-like_PALP"/>
</dbReference>
<dbReference type="Proteomes" id="UP000095751">
    <property type="component" value="Unassembled WGS sequence"/>
</dbReference>
<evidence type="ECO:0000256" key="7">
    <source>
        <dbReference type="SAM" id="Phobius"/>
    </source>
</evidence>
<keyword evidence="7" id="KW-0812">Transmembrane</keyword>
<protein>
    <submittedName>
        <fullName evidence="9">PALP-domain-containing protein</fullName>
    </submittedName>
</protein>
<keyword evidence="4" id="KW-0808">Transferase</keyword>
<name>A0A1E7FXE5_9STRA</name>
<evidence type="ECO:0000256" key="3">
    <source>
        <dbReference type="ARBA" id="ARBA00022605"/>
    </source>
</evidence>
<dbReference type="KEGG" id="fcy:FRACYDRAFT_166658"/>
<dbReference type="Pfam" id="PF00291">
    <property type="entry name" value="PALP"/>
    <property type="match status" value="1"/>
</dbReference>
<evidence type="ECO:0000256" key="6">
    <source>
        <dbReference type="ARBA" id="ARBA00023192"/>
    </source>
</evidence>
<dbReference type="CDD" id="cd01561">
    <property type="entry name" value="CBS_like"/>
    <property type="match status" value="1"/>
</dbReference>
<evidence type="ECO:0000256" key="1">
    <source>
        <dbReference type="ARBA" id="ARBA00001933"/>
    </source>
</evidence>
<feature type="transmembrane region" description="Helical" evidence="7">
    <location>
        <begin position="12"/>
        <end position="31"/>
    </location>
</feature>
<keyword evidence="7" id="KW-1133">Transmembrane helix</keyword>
<proteinExistence type="inferred from homology"/>
<dbReference type="GO" id="GO:0019344">
    <property type="term" value="P:cysteine biosynthetic process"/>
    <property type="evidence" value="ECO:0007669"/>
    <property type="project" value="UniProtKB-KW"/>
</dbReference>
<sequence>MTSIFKLDRGRISNTSCLIFGGIGLTAVWISHEWRRRSSSRSRRYQEQQLGEDDVIDSISSTTLTAHEQLIEGGTPLIKLRLVSKLIGRTIYVKMESMNPGGTGKDRPALNMIRMAEKEGNRTGGLVVEGTSGSTGIALATLCASRGHACLVVLPDDQAVEKQRILRALGAIVYEVPTASISNPKHYVNLGRKAALLAREKFGISAVFIDQFENLSNFDIHYRQTGPELWKQLDGRRLDAFCMSSGTGGTISGMASFLKEKKKQNRQKNNYRNHLHNLLRIIGLYYFDDNNDDNVRIKIVLVEPPGSVLYNKVEHGVAYAVEQRERSLRKHRYDTIAEGIGLDRVTRNFSSGFDCIDSAIRVTDQEAVDMAHWILHIEGLWIGSSSAMNVVGAIRTALSLPEGSSVATIICDGGQRHATRFWDPTFIKKWGLQWPGTDCIPECLQSIQN</sequence>
<dbReference type="SUPFAM" id="SSF53686">
    <property type="entry name" value="Tryptophan synthase beta subunit-like PLP-dependent enzymes"/>
    <property type="match status" value="1"/>
</dbReference>
<keyword evidence="6" id="KW-0198">Cysteine biosynthesis</keyword>
<keyword evidence="5" id="KW-0663">Pyridoxal phosphate</keyword>
<evidence type="ECO:0000313" key="9">
    <source>
        <dbReference type="EMBL" id="OEU22832.1"/>
    </source>
</evidence>
<dbReference type="OrthoDB" id="40671at2759"/>